<dbReference type="SMART" id="SM00597">
    <property type="entry name" value="ZnF_TTF"/>
    <property type="match status" value="1"/>
</dbReference>
<reference evidence="4" key="2">
    <citation type="submission" date="2025-08" db="UniProtKB">
        <authorList>
            <consortium name="RefSeq"/>
        </authorList>
    </citation>
    <scope>IDENTIFICATION</scope>
    <source>
        <tissue evidence="4">Leaf</tissue>
    </source>
</reference>
<sequence>MDKYLIKKKSTIEETSTTRANNDCSKRRRVEINLEDLPSDPGLRKKISDYHPNVRDRIRRHYLQQGPCQPQGHDFPQKKFGNIFRRFIPKWFEEHKNWLEYSIAKDASFCLCCYLYRPDIGAQASGEVFVSEGYTNWKKKEKFNEHVGGPDSAHNKTWRRCEDLMNQQQHIQFAFEKQSEQARTDYRLRLTASLDCIRFLLSQGLAFRGHNETEESHNQGNFLQLLYFVANHNDAIKNVVLNNAPGNMKMISPDIQKDLIRACAMETTNTILHELGDEFFAILLDESRDVSVKEQMAVALRFVNSEGCVVERFLGIVHVSDTTASSLKAAIQLLFLKHNLSLSKVRGQGYDGASNMRGEFNGLKTLIMQENSSAYYVHCFAHQLQLALVAVAKKKSQVAAFFNSVASITTLVGASCKRRDLLREKQQNRVLEAFETGEFSMGKGSNQERSLQRGGNTRWGSHYRSLISLTVMFSSVIEVLQIIEKDGSTADQRGEAFSLLSVMPTFEFVFILHMMKTILGITNELSLALQRRDQDIVNAMVLIEVAKQRLQDMRDEGWDSLISEVSIFSDRNDIDIINMNEMYVAPRRSRRKGEALTNLSYFRCELFNSVIDWQLQELNSRFNEVYTNLLLCVACLSPNDSFASFDKSKLIQLARFYPSEFSEVDIQLLDNQLETYILDMRSHEEFLNLENIGDLSQKLVATRRHIVYPLVYLLMKLALILPVATASVERIFSAMKIVKNRLRNKMGDSWMNDCLITYIEKDIFCNIDNERILNSFQVMRPRKGHL</sequence>
<gene>
    <name evidence="4" type="primary">LOC116193539</name>
</gene>
<dbReference type="Proteomes" id="UP000515151">
    <property type="component" value="Chromosome 2"/>
</dbReference>
<dbReference type="PANTHER" id="PTHR11697:SF230">
    <property type="entry name" value="ZINC FINGER, MYM DOMAIN CONTAINING 1"/>
    <property type="match status" value="1"/>
</dbReference>
<dbReference type="Pfam" id="PF05699">
    <property type="entry name" value="Dimer_Tnp_hAT"/>
    <property type="match status" value="1"/>
</dbReference>
<dbReference type="PANTHER" id="PTHR11697">
    <property type="entry name" value="GENERAL TRANSCRIPTION FACTOR 2-RELATED ZINC FINGER PROTEIN"/>
    <property type="match status" value="1"/>
</dbReference>
<dbReference type="OrthoDB" id="1929285at2759"/>
<dbReference type="SUPFAM" id="SSF53098">
    <property type="entry name" value="Ribonuclease H-like"/>
    <property type="match status" value="1"/>
</dbReference>
<dbReference type="InterPro" id="IPR055298">
    <property type="entry name" value="AtLOH3-like"/>
</dbReference>
<keyword evidence="3" id="KW-1185">Reference proteome</keyword>
<feature type="domain" description="TTF-type" evidence="2">
    <location>
        <begin position="83"/>
        <end position="177"/>
    </location>
</feature>
<keyword evidence="1" id="KW-1133">Transmembrane helix</keyword>
<evidence type="ECO:0000313" key="3">
    <source>
        <dbReference type="Proteomes" id="UP000515151"/>
    </source>
</evidence>
<keyword evidence="1" id="KW-0812">Transmembrane</keyword>
<accession>A0A6P8C3P9</accession>
<dbReference type="AlphaFoldDB" id="A0A6P8C3P9"/>
<feature type="transmembrane region" description="Helical" evidence="1">
    <location>
        <begin position="706"/>
        <end position="728"/>
    </location>
</feature>
<dbReference type="InterPro" id="IPR008906">
    <property type="entry name" value="HATC_C_dom"/>
</dbReference>
<dbReference type="InterPro" id="IPR025398">
    <property type="entry name" value="DUF4371"/>
</dbReference>
<reference evidence="3" key="1">
    <citation type="journal article" date="2020" name="Plant Biotechnol. J.">
        <title>The pomegranate (Punica granatum L.) draft genome dissects genetic divergence between soft- and hard-seeded cultivars.</title>
        <authorList>
            <person name="Luo X."/>
            <person name="Li H."/>
            <person name="Wu Z."/>
            <person name="Yao W."/>
            <person name="Zhao P."/>
            <person name="Cao D."/>
            <person name="Yu H."/>
            <person name="Li K."/>
            <person name="Poudel K."/>
            <person name="Zhao D."/>
            <person name="Zhang F."/>
            <person name="Xia X."/>
            <person name="Chen L."/>
            <person name="Wang Q."/>
            <person name="Jing D."/>
            <person name="Cao S."/>
        </authorList>
    </citation>
    <scope>NUCLEOTIDE SEQUENCE [LARGE SCALE GENOMIC DNA]</scope>
    <source>
        <strain evidence="3">cv. Tunisia</strain>
    </source>
</reference>
<dbReference type="RefSeq" id="XP_031378142.1">
    <property type="nucleotide sequence ID" value="XM_031522282.1"/>
</dbReference>
<evidence type="ECO:0000256" key="1">
    <source>
        <dbReference type="SAM" id="Phobius"/>
    </source>
</evidence>
<protein>
    <submittedName>
        <fullName evidence="4">Zinc finger MYM-type protein 1</fullName>
    </submittedName>
</protein>
<dbReference type="InterPro" id="IPR012337">
    <property type="entry name" value="RNaseH-like_sf"/>
</dbReference>
<keyword evidence="1" id="KW-0472">Membrane</keyword>
<dbReference type="GeneID" id="116193539"/>
<dbReference type="Pfam" id="PF14291">
    <property type="entry name" value="DUF4371"/>
    <property type="match status" value="1"/>
</dbReference>
<evidence type="ECO:0000259" key="2">
    <source>
        <dbReference type="SMART" id="SM00597"/>
    </source>
</evidence>
<proteinExistence type="predicted"/>
<evidence type="ECO:0000313" key="4">
    <source>
        <dbReference type="RefSeq" id="XP_031378142.1"/>
    </source>
</evidence>
<dbReference type="GO" id="GO:0046983">
    <property type="term" value="F:protein dimerization activity"/>
    <property type="evidence" value="ECO:0007669"/>
    <property type="project" value="InterPro"/>
</dbReference>
<organism evidence="3 4">
    <name type="scientific">Punica granatum</name>
    <name type="common">Pomegranate</name>
    <dbReference type="NCBI Taxonomy" id="22663"/>
    <lineage>
        <taxon>Eukaryota</taxon>
        <taxon>Viridiplantae</taxon>
        <taxon>Streptophyta</taxon>
        <taxon>Embryophyta</taxon>
        <taxon>Tracheophyta</taxon>
        <taxon>Spermatophyta</taxon>
        <taxon>Magnoliopsida</taxon>
        <taxon>eudicotyledons</taxon>
        <taxon>Gunneridae</taxon>
        <taxon>Pentapetalae</taxon>
        <taxon>rosids</taxon>
        <taxon>malvids</taxon>
        <taxon>Myrtales</taxon>
        <taxon>Lythraceae</taxon>
        <taxon>Punica</taxon>
    </lineage>
</organism>
<name>A0A6P8C3P9_PUNGR</name>
<dbReference type="InterPro" id="IPR006580">
    <property type="entry name" value="Znf_TTF"/>
</dbReference>